<feature type="region of interest" description="Disordered" evidence="5">
    <location>
        <begin position="261"/>
        <end position="372"/>
    </location>
</feature>
<dbReference type="VEuPathDB" id="FungiDB:KRP23_11499"/>
<feature type="domain" description="TAZ-type" evidence="7">
    <location>
        <begin position="13"/>
        <end position="95"/>
    </location>
</feature>
<reference evidence="8" key="2">
    <citation type="submission" date="2015-06" db="UniProtKB">
        <authorList>
            <consortium name="EnsemblProtists"/>
        </authorList>
    </citation>
    <scope>IDENTIFICATION</scope>
    <source>
        <strain evidence="8">Pr102</strain>
    </source>
</reference>
<dbReference type="VEuPathDB" id="FungiDB:KRP22_8582"/>
<evidence type="ECO:0000313" key="8">
    <source>
        <dbReference type="EnsemblProtists" id="Phyra80815"/>
    </source>
</evidence>
<evidence type="ECO:0000313" key="9">
    <source>
        <dbReference type="Proteomes" id="UP000005238"/>
    </source>
</evidence>
<name>H3GUC4_PHYRM</name>
<dbReference type="Gene3D" id="1.20.1020.10">
    <property type="entry name" value="TAZ domain"/>
    <property type="match status" value="1"/>
</dbReference>
<dbReference type="InParanoid" id="H3GUC4"/>
<evidence type="ECO:0000256" key="1">
    <source>
        <dbReference type="ARBA" id="ARBA00022723"/>
    </source>
</evidence>
<reference evidence="9" key="1">
    <citation type="journal article" date="2006" name="Science">
        <title>Phytophthora genome sequences uncover evolutionary origins and mechanisms of pathogenesis.</title>
        <authorList>
            <person name="Tyler B.M."/>
            <person name="Tripathy S."/>
            <person name="Zhang X."/>
            <person name="Dehal P."/>
            <person name="Jiang R.H."/>
            <person name="Aerts A."/>
            <person name="Arredondo F.D."/>
            <person name="Baxter L."/>
            <person name="Bensasson D."/>
            <person name="Beynon J.L."/>
            <person name="Chapman J."/>
            <person name="Damasceno C.M."/>
            <person name="Dorrance A.E."/>
            <person name="Dou D."/>
            <person name="Dickerman A.W."/>
            <person name="Dubchak I.L."/>
            <person name="Garbelotto M."/>
            <person name="Gijzen M."/>
            <person name="Gordon S.G."/>
            <person name="Govers F."/>
            <person name="Grunwald N.J."/>
            <person name="Huang W."/>
            <person name="Ivors K.L."/>
            <person name="Jones R.W."/>
            <person name="Kamoun S."/>
            <person name="Krampis K."/>
            <person name="Lamour K.H."/>
            <person name="Lee M.K."/>
            <person name="McDonald W.H."/>
            <person name="Medina M."/>
            <person name="Meijer H.J."/>
            <person name="Nordberg E.K."/>
            <person name="Maclean D.J."/>
            <person name="Ospina-Giraldo M.D."/>
            <person name="Morris P.F."/>
            <person name="Phuntumart V."/>
            <person name="Putnam N.H."/>
            <person name="Rash S."/>
            <person name="Rose J.K."/>
            <person name="Sakihama Y."/>
            <person name="Salamov A.A."/>
            <person name="Savidor A."/>
            <person name="Scheuring C.F."/>
            <person name="Smith B.M."/>
            <person name="Sobral B.W."/>
            <person name="Terry A."/>
            <person name="Torto-Alalibo T.A."/>
            <person name="Win J."/>
            <person name="Xu Z."/>
            <person name="Zhang H."/>
            <person name="Grigoriev I.V."/>
            <person name="Rokhsar D.S."/>
            <person name="Boore J.L."/>
        </authorList>
    </citation>
    <scope>NUCLEOTIDE SEQUENCE [LARGE SCALE GENOMIC DNA]</scope>
    <source>
        <strain evidence="9">Pr102</strain>
    </source>
</reference>
<dbReference type="VEuPathDB" id="FungiDB:KRP23_11498"/>
<keyword evidence="4" id="KW-0175">Coiled coil</keyword>
<feature type="coiled-coil region" evidence="4">
    <location>
        <begin position="98"/>
        <end position="125"/>
    </location>
</feature>
<keyword evidence="2" id="KW-0863">Zinc-finger</keyword>
<dbReference type="GO" id="GO:0008270">
    <property type="term" value="F:zinc ion binding"/>
    <property type="evidence" value="ECO:0007669"/>
    <property type="project" value="UniProtKB-KW"/>
</dbReference>
<dbReference type="SMART" id="SM00551">
    <property type="entry name" value="ZnF_TAZ"/>
    <property type="match status" value="1"/>
</dbReference>
<dbReference type="SMART" id="SM00333">
    <property type="entry name" value="TUDOR"/>
    <property type="match status" value="1"/>
</dbReference>
<evidence type="ECO:0008006" key="10">
    <source>
        <dbReference type="Google" id="ProtNLM"/>
    </source>
</evidence>
<evidence type="ECO:0000259" key="6">
    <source>
        <dbReference type="SMART" id="SM00333"/>
    </source>
</evidence>
<accession>H3GUC4</accession>
<dbReference type="eggNOG" id="ENOG502S1EK">
    <property type="taxonomic scope" value="Eukaryota"/>
</dbReference>
<evidence type="ECO:0000256" key="5">
    <source>
        <dbReference type="SAM" id="MobiDB-lite"/>
    </source>
</evidence>
<dbReference type="SUPFAM" id="SSF63748">
    <property type="entry name" value="Tudor/PWWP/MBT"/>
    <property type="match status" value="1"/>
</dbReference>
<dbReference type="VEuPathDB" id="FungiDB:KRP22_8581"/>
<keyword evidence="1" id="KW-0479">Metal-binding</keyword>
<dbReference type="AlphaFoldDB" id="H3GUC4"/>
<evidence type="ECO:0000256" key="4">
    <source>
        <dbReference type="SAM" id="Coils"/>
    </source>
</evidence>
<dbReference type="Gene3D" id="2.30.30.140">
    <property type="match status" value="1"/>
</dbReference>
<keyword evidence="3" id="KW-0862">Zinc</keyword>
<dbReference type="Proteomes" id="UP000005238">
    <property type="component" value="Unassembled WGS sequence"/>
</dbReference>
<dbReference type="InterPro" id="IPR000197">
    <property type="entry name" value="Znf_TAZ"/>
</dbReference>
<keyword evidence="9" id="KW-1185">Reference proteome</keyword>
<dbReference type="EMBL" id="DS566050">
    <property type="status" value="NOT_ANNOTATED_CDS"/>
    <property type="molecule type" value="Genomic_DNA"/>
</dbReference>
<dbReference type="InterPro" id="IPR035898">
    <property type="entry name" value="TAZ_dom_sf"/>
</dbReference>
<feature type="domain" description="Tudor" evidence="6">
    <location>
        <begin position="206"/>
        <end position="264"/>
    </location>
</feature>
<evidence type="ECO:0000256" key="2">
    <source>
        <dbReference type="ARBA" id="ARBA00022771"/>
    </source>
</evidence>
<feature type="compositionally biased region" description="Acidic residues" evidence="5">
    <location>
        <begin position="288"/>
        <end position="298"/>
    </location>
</feature>
<sequence length="430" mass="48447">MDVQMDGGHEEKFRVYNEALLHAASCPEAKCEALNGRCHKVKASIDHFVRCYGPRRKISPIESCEMCSKIWGLLCFHAKTCRTPRGQRCAVSQCDYLRDKIARKLENDRRELQEAKAKVQDKFEEWPVERRIAQVEADRQQVLQLIANIRAAKARQPQMRGLNVELAAVVDEETDAKDSPTFEVLYDDGEVEMHVRPEFLRQHVPGTICVGTRVLCRYDGGEEFYPGQVSDVQENGMYTIAYDDGEVEEDVPPVHIMEPQEDEGAEAAGKDEEPSETTDDVPTQEMQQQEDAEMEDVQDSPTNSADDTGGATDMYQGSDEGENGENKFDEPVATEPLKNVEQPRAQEFNDDEGPQRALQNENHQEPTPGGVSVERAYIVESLELLEKRLGDAASTKSVLSTLVKQMRAYPQITADARVELWQYLLGFMLA</sequence>
<evidence type="ECO:0000256" key="3">
    <source>
        <dbReference type="ARBA" id="ARBA00022833"/>
    </source>
</evidence>
<dbReference type="STRING" id="164328.H3GUC4"/>
<protein>
    <recommendedName>
        <fullName evidence="10">TAZ-type domain-containing protein</fullName>
    </recommendedName>
</protein>
<dbReference type="InterPro" id="IPR002999">
    <property type="entry name" value="Tudor"/>
</dbReference>
<dbReference type="SUPFAM" id="SSF57933">
    <property type="entry name" value="TAZ domain"/>
    <property type="match status" value="1"/>
</dbReference>
<evidence type="ECO:0000259" key="7">
    <source>
        <dbReference type="SMART" id="SM00551"/>
    </source>
</evidence>
<dbReference type="HOGENOM" id="CLU_638554_0_0_1"/>
<proteinExistence type="predicted"/>
<dbReference type="Pfam" id="PF02135">
    <property type="entry name" value="zf-TAZ"/>
    <property type="match status" value="1"/>
</dbReference>
<dbReference type="EnsemblProtists" id="Phyra80815">
    <property type="protein sequence ID" value="Phyra80815"/>
    <property type="gene ID" value="Phyra80815"/>
</dbReference>
<organism evidence="8 9">
    <name type="scientific">Phytophthora ramorum</name>
    <name type="common">Sudden oak death agent</name>
    <dbReference type="NCBI Taxonomy" id="164328"/>
    <lineage>
        <taxon>Eukaryota</taxon>
        <taxon>Sar</taxon>
        <taxon>Stramenopiles</taxon>
        <taxon>Oomycota</taxon>
        <taxon>Peronosporomycetes</taxon>
        <taxon>Peronosporales</taxon>
        <taxon>Peronosporaceae</taxon>
        <taxon>Phytophthora</taxon>
    </lineage>
</organism>